<dbReference type="AlphaFoldDB" id="A0A699W8N5"/>
<name>A0A699W8N5_TANCI</name>
<sequence length="111" mass="12220">RGYHKQYALLTHSKPQNHMVPTAVLTLSKPVYNNALRPVSAALPNITVTRPRYVHHVVTKSKSTIRRHIIRSPTSKTSNLPPKVTAVRAPVGNPQQALKDKGVINSGCSRV</sequence>
<accession>A0A699W8N5</accession>
<organism evidence="1">
    <name type="scientific">Tanacetum cinerariifolium</name>
    <name type="common">Dalmatian daisy</name>
    <name type="synonym">Chrysanthemum cinerariifolium</name>
    <dbReference type="NCBI Taxonomy" id="118510"/>
    <lineage>
        <taxon>Eukaryota</taxon>
        <taxon>Viridiplantae</taxon>
        <taxon>Streptophyta</taxon>
        <taxon>Embryophyta</taxon>
        <taxon>Tracheophyta</taxon>
        <taxon>Spermatophyta</taxon>
        <taxon>Magnoliopsida</taxon>
        <taxon>eudicotyledons</taxon>
        <taxon>Gunneridae</taxon>
        <taxon>Pentapetalae</taxon>
        <taxon>asterids</taxon>
        <taxon>campanulids</taxon>
        <taxon>Asterales</taxon>
        <taxon>Asteraceae</taxon>
        <taxon>Asteroideae</taxon>
        <taxon>Anthemideae</taxon>
        <taxon>Anthemidinae</taxon>
        <taxon>Tanacetum</taxon>
    </lineage>
</organism>
<gene>
    <name evidence="1" type="ORF">Tci_914949</name>
</gene>
<feature type="non-terminal residue" evidence="1">
    <location>
        <position position="111"/>
    </location>
</feature>
<proteinExistence type="predicted"/>
<dbReference type="EMBL" id="BKCJ011587171">
    <property type="protein sequence ID" value="GFD42980.1"/>
    <property type="molecule type" value="Genomic_DNA"/>
</dbReference>
<reference evidence="1" key="1">
    <citation type="journal article" date="2019" name="Sci. Rep.">
        <title>Draft genome of Tanacetum cinerariifolium, the natural source of mosquito coil.</title>
        <authorList>
            <person name="Yamashiro T."/>
            <person name="Shiraishi A."/>
            <person name="Satake H."/>
            <person name="Nakayama K."/>
        </authorList>
    </citation>
    <scope>NUCLEOTIDE SEQUENCE</scope>
</reference>
<comment type="caution">
    <text evidence="1">The sequence shown here is derived from an EMBL/GenBank/DDBJ whole genome shotgun (WGS) entry which is preliminary data.</text>
</comment>
<evidence type="ECO:0000313" key="1">
    <source>
        <dbReference type="EMBL" id="GFD42980.1"/>
    </source>
</evidence>
<feature type="non-terminal residue" evidence="1">
    <location>
        <position position="1"/>
    </location>
</feature>
<protein>
    <submittedName>
        <fullName evidence="1">Uncharacterized protein</fullName>
    </submittedName>
</protein>